<evidence type="ECO:0000313" key="3">
    <source>
        <dbReference type="EMBL" id="TVS83927.1"/>
    </source>
</evidence>
<keyword evidence="1" id="KW-0732">Signal</keyword>
<accession>A0A557XEB8</accession>
<protein>
    <submittedName>
        <fullName evidence="3">DUF732 domain-containing protein</fullName>
    </submittedName>
</protein>
<reference evidence="3 4" key="1">
    <citation type="submission" date="2019-07" db="EMBL/GenBank/DDBJ databases">
        <title>New Mycobacterium species.</title>
        <authorList>
            <person name="Tortoli E."/>
            <person name="Ghielmetti G."/>
            <person name="Friedel U."/>
            <person name="Trovato A."/>
        </authorList>
    </citation>
    <scope>NUCLEOTIDE SEQUENCE [LARGE SCALE GENOMIC DNA]</scope>
    <source>
        <strain evidence="3 4">16-83</strain>
    </source>
</reference>
<gene>
    <name evidence="3" type="ORF">FPZ47_22680</name>
</gene>
<evidence type="ECO:0000259" key="2">
    <source>
        <dbReference type="Pfam" id="PF05305"/>
    </source>
</evidence>
<feature type="signal peptide" evidence="1">
    <location>
        <begin position="1"/>
        <end position="38"/>
    </location>
</feature>
<dbReference type="PROSITE" id="PS51318">
    <property type="entry name" value="TAT"/>
    <property type="match status" value="1"/>
</dbReference>
<evidence type="ECO:0000313" key="4">
    <source>
        <dbReference type="Proteomes" id="UP000320513"/>
    </source>
</evidence>
<name>A0A557XEB8_9MYCO</name>
<feature type="chain" id="PRO_5021708044" evidence="1">
    <location>
        <begin position="39"/>
        <end position="116"/>
    </location>
</feature>
<feature type="domain" description="DUF732" evidence="2">
    <location>
        <begin position="42"/>
        <end position="110"/>
    </location>
</feature>
<comment type="caution">
    <text evidence="3">The sequence shown here is derived from an EMBL/GenBank/DDBJ whole genome shotgun (WGS) entry which is preliminary data.</text>
</comment>
<dbReference type="InterPro" id="IPR007969">
    <property type="entry name" value="DUF732"/>
</dbReference>
<dbReference type="RefSeq" id="WP_144952932.1">
    <property type="nucleotide sequence ID" value="NZ_VMQU01000131.1"/>
</dbReference>
<organism evidence="3 4">
    <name type="scientific">Mycobacterium helveticum</name>
    <dbReference type="NCBI Taxonomy" id="2592811"/>
    <lineage>
        <taxon>Bacteria</taxon>
        <taxon>Bacillati</taxon>
        <taxon>Actinomycetota</taxon>
        <taxon>Actinomycetes</taxon>
        <taxon>Mycobacteriales</taxon>
        <taxon>Mycobacteriaceae</taxon>
        <taxon>Mycobacterium</taxon>
    </lineage>
</organism>
<dbReference type="AlphaFoldDB" id="A0A557XEB8"/>
<dbReference type="Pfam" id="PF05305">
    <property type="entry name" value="DUF732"/>
    <property type="match status" value="1"/>
</dbReference>
<dbReference type="InterPro" id="IPR006311">
    <property type="entry name" value="TAT_signal"/>
</dbReference>
<keyword evidence="4" id="KW-1185">Reference proteome</keyword>
<evidence type="ECO:0000256" key="1">
    <source>
        <dbReference type="SAM" id="SignalP"/>
    </source>
</evidence>
<sequence length="116" mass="11933">MTHSRTRTPQRGRPLSVGLALTVALLGPAGIAAPAAHADAIDNAFLSAVQAKGINFPSAQAAIIAGHEVCDELDLGRQKSDVASEVMSNSRLDGYHAGFFVGASIAAFCPRNHAAP</sequence>
<dbReference type="OrthoDB" id="4734115at2"/>
<dbReference type="Proteomes" id="UP000320513">
    <property type="component" value="Unassembled WGS sequence"/>
</dbReference>
<proteinExistence type="predicted"/>
<dbReference type="EMBL" id="VMQU01000131">
    <property type="protein sequence ID" value="TVS83927.1"/>
    <property type="molecule type" value="Genomic_DNA"/>
</dbReference>